<feature type="transmembrane region" description="Helical" evidence="7">
    <location>
        <begin position="149"/>
        <end position="169"/>
    </location>
</feature>
<dbReference type="RefSeq" id="WP_189648443.1">
    <property type="nucleotide sequence ID" value="NZ_BMRC01000007.1"/>
</dbReference>
<accession>A0ABV5IV89</accession>
<name>A0ABV5IV89_9ACTN</name>
<proteinExistence type="predicted"/>
<evidence type="ECO:0000313" key="9">
    <source>
        <dbReference type="Proteomes" id="UP001589647"/>
    </source>
</evidence>
<feature type="region of interest" description="Disordered" evidence="6">
    <location>
        <begin position="196"/>
        <end position="221"/>
    </location>
</feature>
<feature type="transmembrane region" description="Helical" evidence="7">
    <location>
        <begin position="48"/>
        <end position="69"/>
    </location>
</feature>
<reference evidence="8 9" key="1">
    <citation type="submission" date="2024-09" db="EMBL/GenBank/DDBJ databases">
        <authorList>
            <person name="Sun Q."/>
            <person name="Mori K."/>
        </authorList>
    </citation>
    <scope>NUCLEOTIDE SEQUENCE [LARGE SCALE GENOMIC DNA]</scope>
    <source>
        <strain evidence="8 9">CCM 3426</strain>
    </source>
</reference>
<dbReference type="PANTHER" id="PTHR23513:SF11">
    <property type="entry name" value="STAPHYLOFERRIN A TRANSPORTER"/>
    <property type="match status" value="1"/>
</dbReference>
<evidence type="ECO:0000256" key="2">
    <source>
        <dbReference type="ARBA" id="ARBA00022475"/>
    </source>
</evidence>
<feature type="transmembrane region" description="Helical" evidence="7">
    <location>
        <begin position="279"/>
        <end position="303"/>
    </location>
</feature>
<dbReference type="SUPFAM" id="SSF103473">
    <property type="entry name" value="MFS general substrate transporter"/>
    <property type="match status" value="1"/>
</dbReference>
<feature type="transmembrane region" description="Helical" evidence="7">
    <location>
        <begin position="248"/>
        <end position="267"/>
    </location>
</feature>
<evidence type="ECO:0000256" key="1">
    <source>
        <dbReference type="ARBA" id="ARBA00004651"/>
    </source>
</evidence>
<dbReference type="Gene3D" id="1.20.1250.20">
    <property type="entry name" value="MFS general substrate transporter like domains"/>
    <property type="match status" value="1"/>
</dbReference>
<evidence type="ECO:0000256" key="6">
    <source>
        <dbReference type="SAM" id="MobiDB-lite"/>
    </source>
</evidence>
<gene>
    <name evidence="8" type="ORF">ACFFV7_43840</name>
</gene>
<feature type="transmembrane region" description="Helical" evidence="7">
    <location>
        <begin position="108"/>
        <end position="128"/>
    </location>
</feature>
<evidence type="ECO:0000256" key="7">
    <source>
        <dbReference type="SAM" id="Phobius"/>
    </source>
</evidence>
<protein>
    <submittedName>
        <fullName evidence="8">MFS transporter</fullName>
    </submittedName>
</protein>
<dbReference type="InterPro" id="IPR036259">
    <property type="entry name" value="MFS_trans_sf"/>
</dbReference>
<feature type="transmembrane region" description="Helical" evidence="7">
    <location>
        <begin position="368"/>
        <end position="392"/>
    </location>
</feature>
<keyword evidence="3 7" id="KW-0812">Transmembrane</keyword>
<keyword evidence="2" id="KW-1003">Cell membrane</keyword>
<dbReference type="Proteomes" id="UP001589647">
    <property type="component" value="Unassembled WGS sequence"/>
</dbReference>
<comment type="caution">
    <text evidence="8">The sequence shown here is derived from an EMBL/GenBank/DDBJ whole genome shotgun (WGS) entry which is preliminary data.</text>
</comment>
<keyword evidence="9" id="KW-1185">Reference proteome</keyword>
<dbReference type="PANTHER" id="PTHR23513">
    <property type="entry name" value="INTEGRAL MEMBRANE EFFLUX PROTEIN-RELATED"/>
    <property type="match status" value="1"/>
</dbReference>
<keyword evidence="5 7" id="KW-0472">Membrane</keyword>
<feature type="transmembrane region" description="Helical" evidence="7">
    <location>
        <begin position="315"/>
        <end position="331"/>
    </location>
</feature>
<sequence>MPRTLTDLSFTGWPVVRYVGAATLVRCVDGGATVGLVLLAVRRLPQGAAAGGLFVALLTVPHLLGPWLARQLDRSADGRRLLAGAFVLHGAALAAGAALMGVAPLPVVGALLLLAGAGGPMVTGGLSSRLPEIAVRARMARGRAEGWDAVTYGVGGTAGPALVAGLAAVADPLSAVLGLGVAAVVAGAVVLTLPDDPRKPTLPGESDPRKAGLPGETVASREGRRGEGVLTVRQALRLMVTLGPLRRVLVATLLTAVTAGGLTVVAVEFGARLGHGEAAGAALAAVYGLGNLAGSLAVTAFPLRGEPERLTVRHVVILAVALALCALSPVYPVAVAAFGLAGFANAPLFAASLAARSAYSPPGARAQVFVSIAGLKMGLSSVGAAGAGAALVLGPRPLLAAGAALVLVAAVVAVADRRLTAAPARPRPGRTAPGGVAPEQVRECG</sequence>
<evidence type="ECO:0000256" key="4">
    <source>
        <dbReference type="ARBA" id="ARBA00022989"/>
    </source>
</evidence>
<feature type="transmembrane region" description="Helical" evidence="7">
    <location>
        <begin position="398"/>
        <end position="415"/>
    </location>
</feature>
<feature type="transmembrane region" description="Helical" evidence="7">
    <location>
        <begin position="175"/>
        <end position="193"/>
    </location>
</feature>
<feature type="region of interest" description="Disordered" evidence="6">
    <location>
        <begin position="423"/>
        <end position="445"/>
    </location>
</feature>
<evidence type="ECO:0000313" key="8">
    <source>
        <dbReference type="EMBL" id="MFB9208177.1"/>
    </source>
</evidence>
<evidence type="ECO:0000256" key="5">
    <source>
        <dbReference type="ARBA" id="ARBA00023136"/>
    </source>
</evidence>
<evidence type="ECO:0000256" key="3">
    <source>
        <dbReference type="ARBA" id="ARBA00022692"/>
    </source>
</evidence>
<dbReference type="EMBL" id="JBHMEI010000067">
    <property type="protein sequence ID" value="MFB9208177.1"/>
    <property type="molecule type" value="Genomic_DNA"/>
</dbReference>
<feature type="transmembrane region" description="Helical" evidence="7">
    <location>
        <begin position="81"/>
        <end position="102"/>
    </location>
</feature>
<comment type="subcellular location">
    <subcellularLocation>
        <location evidence="1">Cell membrane</location>
        <topology evidence="1">Multi-pass membrane protein</topology>
    </subcellularLocation>
</comment>
<organism evidence="8 9">
    <name type="scientific">Nonomuraea spiralis</name>
    <dbReference type="NCBI Taxonomy" id="46182"/>
    <lineage>
        <taxon>Bacteria</taxon>
        <taxon>Bacillati</taxon>
        <taxon>Actinomycetota</taxon>
        <taxon>Actinomycetes</taxon>
        <taxon>Streptosporangiales</taxon>
        <taxon>Streptosporangiaceae</taxon>
        <taxon>Nonomuraea</taxon>
    </lineage>
</organism>
<feature type="compositionally biased region" description="Low complexity" evidence="6">
    <location>
        <begin position="423"/>
        <end position="438"/>
    </location>
</feature>
<feature type="transmembrane region" description="Helical" evidence="7">
    <location>
        <begin position="337"/>
        <end position="356"/>
    </location>
</feature>
<keyword evidence="4 7" id="KW-1133">Transmembrane helix</keyword>